<evidence type="ECO:0000256" key="7">
    <source>
        <dbReference type="ARBA" id="ARBA00023237"/>
    </source>
</evidence>
<comment type="similarity">
    <text evidence="8 9">Belongs to the TonB-dependent receptor family.</text>
</comment>
<evidence type="ECO:0000256" key="10">
    <source>
        <dbReference type="SAM" id="Phobius"/>
    </source>
</evidence>
<dbReference type="InterPro" id="IPR023997">
    <property type="entry name" value="TonB-dep_OMP_SusC/RagA_CS"/>
</dbReference>
<dbReference type="Gene3D" id="2.60.40.1120">
    <property type="entry name" value="Carboxypeptidase-like, regulatory domain"/>
    <property type="match status" value="1"/>
</dbReference>
<dbReference type="InterPro" id="IPR000531">
    <property type="entry name" value="Beta-barrel_TonB"/>
</dbReference>
<dbReference type="NCBIfam" id="TIGR04056">
    <property type="entry name" value="OMP_RagA_SusC"/>
    <property type="match status" value="1"/>
</dbReference>
<dbReference type="InterPro" id="IPR012910">
    <property type="entry name" value="Plug_dom"/>
</dbReference>
<sequence length="1116" mass="122763">MFKNHTKSENIKTFINYLIKSICYHSTVFEKFIYISGNYSTILIYRMKTNLFSKYGLVLLLGFFLIQSSVFGQTKTITGRVTDAADNTALPGVTVTVKGTTVATQTNVDGQYSIAVPSSNSVLVFTFVGMVTHEEAVGNRSQVDVGLKSDQAALDEVVVIGYGTVKKKDLTGAVSVVKVSELIEQPTSNIANQLQGRASGITVLGTGQPGTAPQIRIRGINSFGNNAPLYIVDGMPTQDINNLNPNDLESMQVLKDAAAASIYGSRAANGVIIITTKKGKGKVKVNYDGFMGTQQVAKGNVYNLLDPQGMADLKWLVYKNSGLPLSDAQYGSGATPVLPNYIVPTGASTVNEALYNVNPYYTNSSDVGGFYRIVKANKEGTDWFHEVFKDAPMQSHNVSVSGGGTQGGYLFSLNYYNQQGNLMNTYLERYTLRSNSQYNVNSRIRVGENLAVAFVDNPTSGFLEEGSAIGMSYRQQPIIPVYDINGNFAGSFGSGLGNARNPVAQRVRAKDNKGLTTQIMGNIFAEADILKNLVFRTNFGGSTWSSHSNSFSYPEYENAENNTTNSYYEYSGTGFNWTWSNTLTYDFNLGTDHVFKVMAGTESNYGRSRWMEGRTLSYFSFDPNYTTLSTGSGTQTNGSGRGEDALFSYFGRVDYSLFDKYLLSATIRRDGSSKFVQNFGVFPAFSAAWKVKDEDFMQDVNWLSDLKIRGGWGKVGNQFNVSQANQFTTYGQNRGSAFYDITGSSNGTAMGFIRTRIGNPNAKWEEVVNTNVGFDAGFFNNALVINFDWYKKQTNGLLFAPDLPATVGQGTRPTVNIGSMRNQGIDMTIYGEKNVNRDLQLNATLTFTTYNNEILKVSDGATYFDQEGRRFNGATIVRNQVGQSIGQFFGYQIEGFWNSQAEIDAANAKAGGLYQDGIGVGRFRYKDMNGDGKITPLDRTFLGNPNPDFTYGINLGAKYKAFDFSIFLYGVQGNDIWNQVKWWTDFYPSFQGAKSLTALHDSWTPTRQNATAPIQEVEGSFSTNNVPNSYYIENGSYLRAKTTQLGYRIPSSALSKLKIESARIYIQAANLFTFTKYSGPDPEVGQSRADGSTAFGLDEGTYPNTKQFLIGLNLSF</sequence>
<dbReference type="InterPro" id="IPR036942">
    <property type="entry name" value="Beta-barrel_TonB_sf"/>
</dbReference>
<evidence type="ECO:0000259" key="12">
    <source>
        <dbReference type="Pfam" id="PF07715"/>
    </source>
</evidence>
<dbReference type="HOGENOM" id="CLU_004317_0_2_10"/>
<dbReference type="Pfam" id="PF00593">
    <property type="entry name" value="TonB_dep_Rec_b-barrel"/>
    <property type="match status" value="1"/>
</dbReference>
<dbReference type="EMBL" id="CP002305">
    <property type="protein sequence ID" value="ADQ18673.1"/>
    <property type="molecule type" value="Genomic_DNA"/>
</dbReference>
<feature type="domain" description="TonB-dependent receptor-like beta-barrel" evidence="11">
    <location>
        <begin position="501"/>
        <end position="968"/>
    </location>
</feature>
<keyword evidence="14" id="KW-1185">Reference proteome</keyword>
<name>E4RTW5_LEAB4</name>
<reference evidence="13 14" key="2">
    <citation type="journal article" date="2011" name="Stand. Genomic Sci.">
        <title>Complete genome sequence of Leadbetterella byssophila type strain (4M15).</title>
        <authorList>
            <person name="Abt B."/>
            <person name="Teshima H."/>
            <person name="Lucas S."/>
            <person name="Lapidus A."/>
            <person name="Del Rio T.G."/>
            <person name="Nolan M."/>
            <person name="Tice H."/>
            <person name="Cheng J.F."/>
            <person name="Pitluck S."/>
            <person name="Liolios K."/>
            <person name="Pagani I."/>
            <person name="Ivanova N."/>
            <person name="Mavromatis K."/>
            <person name="Pati A."/>
            <person name="Tapia R."/>
            <person name="Han C."/>
            <person name="Goodwin L."/>
            <person name="Chen A."/>
            <person name="Palaniappan K."/>
            <person name="Land M."/>
            <person name="Hauser L."/>
            <person name="Chang Y.J."/>
            <person name="Jeffries C.D."/>
            <person name="Rohde M."/>
            <person name="Goker M."/>
            <person name="Tindall B.J."/>
            <person name="Detter J.C."/>
            <person name="Woyke T."/>
            <person name="Bristow J."/>
            <person name="Eisen J.A."/>
            <person name="Markowitz V."/>
            <person name="Hugenholtz P."/>
            <person name="Klenk H.P."/>
            <person name="Kyrpides N.C."/>
        </authorList>
    </citation>
    <scope>NUCLEOTIDE SEQUENCE [LARGE SCALE GENOMIC DNA]</scope>
    <source>
        <strain evidence="14">DSM 17132 / JCM 16389 / KACC 11308 / NBRC 106382 / 4M15</strain>
    </source>
</reference>
<dbReference type="Pfam" id="PF13715">
    <property type="entry name" value="CarbopepD_reg_2"/>
    <property type="match status" value="1"/>
</dbReference>
<dbReference type="Gene3D" id="2.170.130.10">
    <property type="entry name" value="TonB-dependent receptor, plug domain"/>
    <property type="match status" value="1"/>
</dbReference>
<organism evidence="13 14">
    <name type="scientific">Leadbetterella byssophila (strain DSM 17132 / JCM 16389 / KACC 11308 / NBRC 106382 / 4M15)</name>
    <dbReference type="NCBI Taxonomy" id="649349"/>
    <lineage>
        <taxon>Bacteria</taxon>
        <taxon>Pseudomonadati</taxon>
        <taxon>Bacteroidota</taxon>
        <taxon>Cytophagia</taxon>
        <taxon>Cytophagales</taxon>
        <taxon>Leadbetterellaceae</taxon>
        <taxon>Leadbetterella</taxon>
    </lineage>
</organism>
<evidence type="ECO:0000256" key="1">
    <source>
        <dbReference type="ARBA" id="ARBA00004571"/>
    </source>
</evidence>
<dbReference type="InterPro" id="IPR008969">
    <property type="entry name" value="CarboxyPept-like_regulatory"/>
</dbReference>
<dbReference type="Gene3D" id="2.40.170.20">
    <property type="entry name" value="TonB-dependent receptor, beta-barrel domain"/>
    <property type="match status" value="1"/>
</dbReference>
<keyword evidence="6 8" id="KW-0472">Membrane</keyword>
<evidence type="ECO:0000259" key="11">
    <source>
        <dbReference type="Pfam" id="PF00593"/>
    </source>
</evidence>
<keyword evidence="2 8" id="KW-0813">Transport</keyword>
<dbReference type="Proteomes" id="UP000007435">
    <property type="component" value="Chromosome"/>
</dbReference>
<keyword evidence="13" id="KW-0675">Receptor</keyword>
<evidence type="ECO:0000256" key="8">
    <source>
        <dbReference type="PROSITE-ProRule" id="PRU01360"/>
    </source>
</evidence>
<evidence type="ECO:0000256" key="6">
    <source>
        <dbReference type="ARBA" id="ARBA00023136"/>
    </source>
</evidence>
<dbReference type="InterPro" id="IPR039426">
    <property type="entry name" value="TonB-dep_rcpt-like"/>
</dbReference>
<keyword evidence="3 8" id="KW-1134">Transmembrane beta strand</keyword>
<keyword evidence="10" id="KW-1133">Transmembrane helix</keyword>
<dbReference type="PROSITE" id="PS52016">
    <property type="entry name" value="TONB_DEPENDENT_REC_3"/>
    <property type="match status" value="1"/>
</dbReference>
<dbReference type="Pfam" id="PF07715">
    <property type="entry name" value="Plug"/>
    <property type="match status" value="1"/>
</dbReference>
<dbReference type="InterPro" id="IPR037066">
    <property type="entry name" value="Plug_dom_sf"/>
</dbReference>
<dbReference type="KEGG" id="lby:Lbys_3011"/>
<keyword evidence="7 8" id="KW-0998">Cell outer membrane</keyword>
<evidence type="ECO:0000256" key="2">
    <source>
        <dbReference type="ARBA" id="ARBA00022448"/>
    </source>
</evidence>
<dbReference type="NCBIfam" id="TIGR04057">
    <property type="entry name" value="SusC_RagA_signa"/>
    <property type="match status" value="1"/>
</dbReference>
<feature type="transmembrane region" description="Helical" evidence="10">
    <location>
        <begin position="55"/>
        <end position="72"/>
    </location>
</feature>
<evidence type="ECO:0000256" key="9">
    <source>
        <dbReference type="RuleBase" id="RU003357"/>
    </source>
</evidence>
<evidence type="ECO:0000313" key="14">
    <source>
        <dbReference type="Proteomes" id="UP000007435"/>
    </source>
</evidence>
<dbReference type="GO" id="GO:0009279">
    <property type="term" value="C:cell outer membrane"/>
    <property type="evidence" value="ECO:0007669"/>
    <property type="project" value="UniProtKB-SubCell"/>
</dbReference>
<evidence type="ECO:0000256" key="3">
    <source>
        <dbReference type="ARBA" id="ARBA00022452"/>
    </source>
</evidence>
<protein>
    <submittedName>
        <fullName evidence="13">TonB-dependent receptor plug</fullName>
    </submittedName>
</protein>
<evidence type="ECO:0000313" key="13">
    <source>
        <dbReference type="EMBL" id="ADQ18673.1"/>
    </source>
</evidence>
<accession>E4RTW5</accession>
<dbReference type="FunFam" id="2.170.130.10:FF:000008">
    <property type="entry name" value="SusC/RagA family TonB-linked outer membrane protein"/>
    <property type="match status" value="1"/>
</dbReference>
<dbReference type="InterPro" id="IPR023996">
    <property type="entry name" value="TonB-dep_OMP_SusC/RagA"/>
</dbReference>
<dbReference type="SUPFAM" id="SSF49464">
    <property type="entry name" value="Carboxypeptidase regulatory domain-like"/>
    <property type="match status" value="1"/>
</dbReference>
<dbReference type="eggNOG" id="COG4206">
    <property type="taxonomic scope" value="Bacteria"/>
</dbReference>
<dbReference type="AlphaFoldDB" id="E4RTW5"/>
<evidence type="ECO:0000256" key="5">
    <source>
        <dbReference type="ARBA" id="ARBA00023077"/>
    </source>
</evidence>
<keyword evidence="5 9" id="KW-0798">TonB box</keyword>
<proteinExistence type="inferred from homology"/>
<comment type="subcellular location">
    <subcellularLocation>
        <location evidence="1 8">Cell outer membrane</location>
        <topology evidence="1 8">Multi-pass membrane protein</topology>
    </subcellularLocation>
</comment>
<gene>
    <name evidence="13" type="ordered locus">Lbys_3011</name>
</gene>
<keyword evidence="4 8" id="KW-0812">Transmembrane</keyword>
<dbReference type="STRING" id="649349.Lbys_3011"/>
<dbReference type="SUPFAM" id="SSF56935">
    <property type="entry name" value="Porins"/>
    <property type="match status" value="1"/>
</dbReference>
<evidence type="ECO:0000256" key="4">
    <source>
        <dbReference type="ARBA" id="ARBA00022692"/>
    </source>
</evidence>
<reference key="1">
    <citation type="submission" date="2010-11" db="EMBL/GenBank/DDBJ databases">
        <title>The complete genome of Leadbetterella byssophila DSM 17132.</title>
        <authorList>
            <consortium name="US DOE Joint Genome Institute (JGI-PGF)"/>
            <person name="Lucas S."/>
            <person name="Copeland A."/>
            <person name="Lapidus A."/>
            <person name="Glavina del Rio T."/>
            <person name="Dalin E."/>
            <person name="Tice H."/>
            <person name="Bruce D."/>
            <person name="Goodwin L."/>
            <person name="Pitluck S."/>
            <person name="Kyrpides N."/>
            <person name="Mavromatis K."/>
            <person name="Ivanova N."/>
            <person name="Teshima H."/>
            <person name="Brettin T."/>
            <person name="Detter J.C."/>
            <person name="Han C."/>
            <person name="Tapia R."/>
            <person name="Land M."/>
            <person name="Hauser L."/>
            <person name="Markowitz V."/>
            <person name="Cheng J.-F."/>
            <person name="Hugenholtz P."/>
            <person name="Woyke T."/>
            <person name="Wu D."/>
            <person name="Tindall B."/>
            <person name="Pomrenke H.G."/>
            <person name="Brambilla E."/>
            <person name="Klenk H.-P."/>
            <person name="Eisen J.A."/>
        </authorList>
    </citation>
    <scope>NUCLEOTIDE SEQUENCE [LARGE SCALE GENOMIC DNA]</scope>
    <source>
        <strain>DSM 17132</strain>
    </source>
</reference>
<feature type="domain" description="TonB-dependent receptor plug" evidence="12">
    <location>
        <begin position="166"/>
        <end position="271"/>
    </location>
</feature>